<name>A0AAW8M9U8_9PSED</name>
<protein>
    <submittedName>
        <fullName evidence="3">Dinucleotide-binding enzyme</fullName>
    </submittedName>
</protein>
<comment type="caution">
    <text evidence="3">The sequence shown here is derived from an EMBL/GenBank/DDBJ whole genome shotgun (WGS) entry which is preliminary data.</text>
</comment>
<keyword evidence="1" id="KW-0560">Oxidoreductase</keyword>
<dbReference type="AlphaFoldDB" id="A0AAW8M9U8"/>
<dbReference type="Proteomes" id="UP001252613">
    <property type="component" value="Unassembled WGS sequence"/>
</dbReference>
<gene>
    <name evidence="3" type="ORF">J2W43_002552</name>
</gene>
<dbReference type="PANTHER" id="PTHR14239">
    <property type="entry name" value="DUDULIN-RELATED"/>
    <property type="match status" value="1"/>
</dbReference>
<dbReference type="SUPFAM" id="SSF51735">
    <property type="entry name" value="NAD(P)-binding Rossmann-fold domains"/>
    <property type="match status" value="1"/>
</dbReference>
<accession>A0AAW8M9U8</accession>
<dbReference type="InterPro" id="IPR051267">
    <property type="entry name" value="STEAP_metalloreductase"/>
</dbReference>
<proteinExistence type="predicted"/>
<dbReference type="InterPro" id="IPR036291">
    <property type="entry name" value="NAD(P)-bd_dom_sf"/>
</dbReference>
<dbReference type="Pfam" id="PF03807">
    <property type="entry name" value="F420_oxidored"/>
    <property type="match status" value="1"/>
</dbReference>
<evidence type="ECO:0000313" key="4">
    <source>
        <dbReference type="Proteomes" id="UP001252613"/>
    </source>
</evidence>
<dbReference type="Gene3D" id="3.40.50.720">
    <property type="entry name" value="NAD(P)-binding Rossmann-like Domain"/>
    <property type="match status" value="1"/>
</dbReference>
<organism evidence="3 4">
    <name type="scientific">Pseudomonas brassicacearum</name>
    <dbReference type="NCBI Taxonomy" id="930166"/>
    <lineage>
        <taxon>Bacteria</taxon>
        <taxon>Pseudomonadati</taxon>
        <taxon>Pseudomonadota</taxon>
        <taxon>Gammaproteobacteria</taxon>
        <taxon>Pseudomonadales</taxon>
        <taxon>Pseudomonadaceae</taxon>
        <taxon>Pseudomonas</taxon>
    </lineage>
</organism>
<sequence>MSSIDTIGIIGAGAIGSAFARALARQNINVVIANSRGPQSLAELVADLGPSVRAGTVEEAAAQPMVLVAVNWSKLPQALGGLPDFAGRIVIDANNAIEVPGFKAVDLQGRASTEVFSEWVPGARVVKAFNHLLARLLEADPTSEGGKRVLFLTGDDAQARGEVAQLIERLGFFGVDLGPLSVGARLTQFPGGPLPVLNLVKFD</sequence>
<dbReference type="GO" id="GO:0016491">
    <property type="term" value="F:oxidoreductase activity"/>
    <property type="evidence" value="ECO:0007669"/>
    <property type="project" value="UniProtKB-KW"/>
</dbReference>
<dbReference type="EMBL" id="JAVDVC010000004">
    <property type="protein sequence ID" value="MDR6958570.1"/>
    <property type="molecule type" value="Genomic_DNA"/>
</dbReference>
<evidence type="ECO:0000256" key="1">
    <source>
        <dbReference type="ARBA" id="ARBA00023002"/>
    </source>
</evidence>
<evidence type="ECO:0000259" key="2">
    <source>
        <dbReference type="Pfam" id="PF03807"/>
    </source>
</evidence>
<evidence type="ECO:0000313" key="3">
    <source>
        <dbReference type="EMBL" id="MDR6958570.1"/>
    </source>
</evidence>
<feature type="domain" description="Pyrroline-5-carboxylate reductase catalytic N-terminal" evidence="2">
    <location>
        <begin position="6"/>
        <end position="95"/>
    </location>
</feature>
<reference evidence="3" key="1">
    <citation type="submission" date="2023-07" db="EMBL/GenBank/DDBJ databases">
        <title>Sorghum-associated microbial communities from plants grown in Nebraska, USA.</title>
        <authorList>
            <person name="Schachtman D."/>
        </authorList>
    </citation>
    <scope>NUCLEOTIDE SEQUENCE</scope>
    <source>
        <strain evidence="3">3432</strain>
    </source>
</reference>
<dbReference type="InterPro" id="IPR028939">
    <property type="entry name" value="P5C_Rdtase_cat_N"/>
</dbReference>